<keyword evidence="3" id="KW-0862">Zinc</keyword>
<organism evidence="9 10">
    <name type="scientific">Amniculicola lignicola CBS 123094</name>
    <dbReference type="NCBI Taxonomy" id="1392246"/>
    <lineage>
        <taxon>Eukaryota</taxon>
        <taxon>Fungi</taxon>
        <taxon>Dikarya</taxon>
        <taxon>Ascomycota</taxon>
        <taxon>Pezizomycotina</taxon>
        <taxon>Dothideomycetes</taxon>
        <taxon>Pleosporomycetidae</taxon>
        <taxon>Pleosporales</taxon>
        <taxon>Amniculicolaceae</taxon>
        <taxon>Amniculicola</taxon>
    </lineage>
</organism>
<feature type="domain" description="Zn(2)-C6 fungal-type" evidence="8">
    <location>
        <begin position="13"/>
        <end position="43"/>
    </location>
</feature>
<protein>
    <recommendedName>
        <fullName evidence="8">Zn(2)-C6 fungal-type domain-containing protein</fullName>
    </recommendedName>
</protein>
<evidence type="ECO:0000256" key="6">
    <source>
        <dbReference type="ARBA" id="ARBA00023163"/>
    </source>
</evidence>
<dbReference type="GO" id="GO:0045944">
    <property type="term" value="P:positive regulation of transcription by RNA polymerase II"/>
    <property type="evidence" value="ECO:0007669"/>
    <property type="project" value="TreeGrafter"/>
</dbReference>
<dbReference type="GO" id="GO:0005634">
    <property type="term" value="C:nucleus"/>
    <property type="evidence" value="ECO:0007669"/>
    <property type="project" value="UniProtKB-SubCell"/>
</dbReference>
<dbReference type="GO" id="GO:0006351">
    <property type="term" value="P:DNA-templated transcription"/>
    <property type="evidence" value="ECO:0007669"/>
    <property type="project" value="InterPro"/>
</dbReference>
<gene>
    <name evidence="9" type="ORF">P154DRAFT_491944</name>
</gene>
<keyword evidence="5" id="KW-0238">DNA-binding</keyword>
<dbReference type="GO" id="GO:0008270">
    <property type="term" value="F:zinc ion binding"/>
    <property type="evidence" value="ECO:0007669"/>
    <property type="project" value="InterPro"/>
</dbReference>
<dbReference type="OrthoDB" id="25921at2759"/>
<evidence type="ECO:0000256" key="4">
    <source>
        <dbReference type="ARBA" id="ARBA00023015"/>
    </source>
</evidence>
<dbReference type="CDD" id="cd00067">
    <property type="entry name" value="GAL4"/>
    <property type="match status" value="1"/>
</dbReference>
<dbReference type="AlphaFoldDB" id="A0A6A5WS20"/>
<evidence type="ECO:0000313" key="10">
    <source>
        <dbReference type="Proteomes" id="UP000799779"/>
    </source>
</evidence>
<dbReference type="CDD" id="cd12148">
    <property type="entry name" value="fungal_TF_MHR"/>
    <property type="match status" value="1"/>
</dbReference>
<dbReference type="InterPro" id="IPR007219">
    <property type="entry name" value="XnlR_reg_dom"/>
</dbReference>
<proteinExistence type="predicted"/>
<evidence type="ECO:0000256" key="7">
    <source>
        <dbReference type="ARBA" id="ARBA00023242"/>
    </source>
</evidence>
<dbReference type="SUPFAM" id="SSF57701">
    <property type="entry name" value="Zn2/Cys6 DNA-binding domain"/>
    <property type="match status" value="1"/>
</dbReference>
<accession>A0A6A5WS20</accession>
<evidence type="ECO:0000256" key="3">
    <source>
        <dbReference type="ARBA" id="ARBA00022833"/>
    </source>
</evidence>
<dbReference type="Pfam" id="PF04082">
    <property type="entry name" value="Fungal_trans"/>
    <property type="match status" value="1"/>
</dbReference>
<dbReference type="Pfam" id="PF00172">
    <property type="entry name" value="Zn_clus"/>
    <property type="match status" value="1"/>
</dbReference>
<dbReference type="PROSITE" id="PS50048">
    <property type="entry name" value="ZN2_CY6_FUNGAL_2"/>
    <property type="match status" value="1"/>
</dbReference>
<dbReference type="Gene3D" id="4.10.240.10">
    <property type="entry name" value="Zn(2)-C6 fungal-type DNA-binding domain"/>
    <property type="match status" value="1"/>
</dbReference>
<keyword evidence="2" id="KW-0479">Metal-binding</keyword>
<keyword evidence="6" id="KW-0804">Transcription</keyword>
<dbReference type="SMART" id="SM00066">
    <property type="entry name" value="GAL4"/>
    <property type="match status" value="1"/>
</dbReference>
<keyword evidence="4" id="KW-0805">Transcription regulation</keyword>
<dbReference type="InterPro" id="IPR052202">
    <property type="entry name" value="Yeast_MetPath_Reg"/>
</dbReference>
<dbReference type="EMBL" id="ML977589">
    <property type="protein sequence ID" value="KAF2000356.1"/>
    <property type="molecule type" value="Genomic_DNA"/>
</dbReference>
<evidence type="ECO:0000256" key="1">
    <source>
        <dbReference type="ARBA" id="ARBA00004123"/>
    </source>
</evidence>
<dbReference type="PANTHER" id="PTHR47782:SF2">
    <property type="entry name" value="TRANSCRIPTION FACTOR, PUTATIVE (AFU_ORTHOLOGUE AFUA_4G12570)-RELATED"/>
    <property type="match status" value="1"/>
</dbReference>
<evidence type="ECO:0000313" key="9">
    <source>
        <dbReference type="EMBL" id="KAF2000356.1"/>
    </source>
</evidence>
<dbReference type="Proteomes" id="UP000799779">
    <property type="component" value="Unassembled WGS sequence"/>
</dbReference>
<dbReference type="PROSITE" id="PS00463">
    <property type="entry name" value="ZN2_CY6_FUNGAL_1"/>
    <property type="match status" value="1"/>
</dbReference>
<dbReference type="GO" id="GO:0043565">
    <property type="term" value="F:sequence-specific DNA binding"/>
    <property type="evidence" value="ECO:0007669"/>
    <property type="project" value="TreeGrafter"/>
</dbReference>
<dbReference type="GO" id="GO:0000981">
    <property type="term" value="F:DNA-binding transcription factor activity, RNA polymerase II-specific"/>
    <property type="evidence" value="ECO:0007669"/>
    <property type="project" value="InterPro"/>
</dbReference>
<dbReference type="InterPro" id="IPR036864">
    <property type="entry name" value="Zn2-C6_fun-type_DNA-bd_sf"/>
</dbReference>
<evidence type="ECO:0000259" key="8">
    <source>
        <dbReference type="PROSITE" id="PS50048"/>
    </source>
</evidence>
<sequence length="625" mass="70485">MASRDLIQKLLPTCQRCRRLRRKCDTQLPDCRLCQKAGAECTLFDHALQQALPRAYVQSLLTRLEHLKAVKETLETSPRSVPLQQSSLVALHHKTVSIASRKATASPQHIITIPQDGHSFDKHFPISASPNRSRFFGSSSVFALSVEVLHHASTKGIISSEYEPPFLKPNDHQEPEQYLSYDNYGQPESVRHHCATFFASSNILYGVVDENVSDLDLSAYFNLRSSGTLPLSLHGADAHSYFRISMMCAIACATQARYFPNRVAESMAYYHDALPCVEEVTSDVSSASLQALLLLTIFCLFYPRKGDIWKLLDYACRLSVELGYHTESEGSDIVEDEAQRKLRRSTFWGLYAIERITGQLFGRGSDLPESIITTEYPSIVSTTSDIDQQTLQPMSIAHHYRLVYLRSELFKALYLPASPPIYDWTWYKDRCATLKDWRRDLDVSDELAGVATVTCDVGYNSTMCFIFQPIMLNAVKATESEEFSIEEMQGIKAVPQDNYHSAIALINTYEKLIRAPVDSPLGIYPMTFLSAHYIYLAGLTLMAHALLALDGRIGVLQKMEDLSIEENGQGITEELDWSGLWEASNSGLVLLQWCAERWPGMEGMRDIYMKLAGRVLPEMARKRLL</sequence>
<keyword evidence="7" id="KW-0539">Nucleus</keyword>
<dbReference type="SMART" id="SM00906">
    <property type="entry name" value="Fungal_trans"/>
    <property type="match status" value="1"/>
</dbReference>
<evidence type="ECO:0000256" key="5">
    <source>
        <dbReference type="ARBA" id="ARBA00023125"/>
    </source>
</evidence>
<reference evidence="9" key="1">
    <citation type="journal article" date="2020" name="Stud. Mycol.">
        <title>101 Dothideomycetes genomes: a test case for predicting lifestyles and emergence of pathogens.</title>
        <authorList>
            <person name="Haridas S."/>
            <person name="Albert R."/>
            <person name="Binder M."/>
            <person name="Bloem J."/>
            <person name="Labutti K."/>
            <person name="Salamov A."/>
            <person name="Andreopoulos B."/>
            <person name="Baker S."/>
            <person name="Barry K."/>
            <person name="Bills G."/>
            <person name="Bluhm B."/>
            <person name="Cannon C."/>
            <person name="Castanera R."/>
            <person name="Culley D."/>
            <person name="Daum C."/>
            <person name="Ezra D."/>
            <person name="Gonzalez J."/>
            <person name="Henrissat B."/>
            <person name="Kuo A."/>
            <person name="Liang C."/>
            <person name="Lipzen A."/>
            <person name="Lutzoni F."/>
            <person name="Magnuson J."/>
            <person name="Mondo S."/>
            <person name="Nolan M."/>
            <person name="Ohm R."/>
            <person name="Pangilinan J."/>
            <person name="Park H.-J."/>
            <person name="Ramirez L."/>
            <person name="Alfaro M."/>
            <person name="Sun H."/>
            <person name="Tritt A."/>
            <person name="Yoshinaga Y."/>
            <person name="Zwiers L.-H."/>
            <person name="Turgeon B."/>
            <person name="Goodwin S."/>
            <person name="Spatafora J."/>
            <person name="Crous P."/>
            <person name="Grigoriev I."/>
        </authorList>
    </citation>
    <scope>NUCLEOTIDE SEQUENCE</scope>
    <source>
        <strain evidence="9">CBS 123094</strain>
    </source>
</reference>
<keyword evidence="10" id="KW-1185">Reference proteome</keyword>
<evidence type="ECO:0000256" key="2">
    <source>
        <dbReference type="ARBA" id="ARBA00022723"/>
    </source>
</evidence>
<dbReference type="InterPro" id="IPR001138">
    <property type="entry name" value="Zn2Cys6_DnaBD"/>
</dbReference>
<name>A0A6A5WS20_9PLEO</name>
<comment type="subcellular location">
    <subcellularLocation>
        <location evidence="1">Nucleus</location>
    </subcellularLocation>
</comment>
<dbReference type="PANTHER" id="PTHR47782">
    <property type="entry name" value="ZN(II)2CYS6 TRANSCRIPTION FACTOR (EUROFUNG)-RELATED"/>
    <property type="match status" value="1"/>
</dbReference>